<reference evidence="2 3" key="1">
    <citation type="submission" date="2015-08" db="EMBL/GenBank/DDBJ databases">
        <title>Next Generation Sequencing and Analysis of the Genome of Puccinia sorghi L Schw, the Causal Agent of Maize Common Rust.</title>
        <authorList>
            <person name="Rochi L."/>
            <person name="Burguener G."/>
            <person name="Darino M."/>
            <person name="Turjanski A."/>
            <person name="Kreff E."/>
            <person name="Dieguez M.J."/>
            <person name="Sacco F."/>
        </authorList>
    </citation>
    <scope>NUCLEOTIDE SEQUENCE [LARGE SCALE GENOMIC DNA]</scope>
    <source>
        <strain evidence="2 3">RO10H11247</strain>
    </source>
</reference>
<keyword evidence="1" id="KW-0472">Membrane</keyword>
<dbReference type="Proteomes" id="UP000037035">
    <property type="component" value="Unassembled WGS sequence"/>
</dbReference>
<keyword evidence="3" id="KW-1185">Reference proteome</keyword>
<organism evidence="2 3">
    <name type="scientific">Puccinia sorghi</name>
    <dbReference type="NCBI Taxonomy" id="27349"/>
    <lineage>
        <taxon>Eukaryota</taxon>
        <taxon>Fungi</taxon>
        <taxon>Dikarya</taxon>
        <taxon>Basidiomycota</taxon>
        <taxon>Pucciniomycotina</taxon>
        <taxon>Pucciniomycetes</taxon>
        <taxon>Pucciniales</taxon>
        <taxon>Pucciniaceae</taxon>
        <taxon>Puccinia</taxon>
    </lineage>
</organism>
<feature type="transmembrane region" description="Helical" evidence="1">
    <location>
        <begin position="77"/>
        <end position="98"/>
    </location>
</feature>
<evidence type="ECO:0000313" key="3">
    <source>
        <dbReference type="Proteomes" id="UP000037035"/>
    </source>
</evidence>
<keyword evidence="1" id="KW-0812">Transmembrane</keyword>
<feature type="transmembrane region" description="Helical" evidence="1">
    <location>
        <begin position="259"/>
        <end position="282"/>
    </location>
</feature>
<evidence type="ECO:0000313" key="2">
    <source>
        <dbReference type="EMBL" id="KNZ62534.1"/>
    </source>
</evidence>
<name>A0A0L6VP98_9BASI</name>
<feature type="transmembrane region" description="Helical" evidence="1">
    <location>
        <begin position="39"/>
        <end position="65"/>
    </location>
</feature>
<comment type="caution">
    <text evidence="2">The sequence shown here is derived from an EMBL/GenBank/DDBJ whole genome shotgun (WGS) entry which is preliminary data.</text>
</comment>
<accession>A0A0L6VP98</accession>
<proteinExistence type="predicted"/>
<dbReference type="EMBL" id="LAVV01002876">
    <property type="protein sequence ID" value="KNZ62534.1"/>
    <property type="molecule type" value="Genomic_DNA"/>
</dbReference>
<evidence type="ECO:0000256" key="1">
    <source>
        <dbReference type="SAM" id="Phobius"/>
    </source>
</evidence>
<protein>
    <submittedName>
        <fullName evidence="2">Uncharacterized protein</fullName>
    </submittedName>
</protein>
<dbReference type="VEuPathDB" id="FungiDB:VP01_1258g3"/>
<keyword evidence="1" id="KW-1133">Transmembrane helix</keyword>
<sequence>MILYGMIKMKNKFFILKDGKSCWKHDSERIWMADKLYCGWNLVVVPLAVRYCLSCFCFLIVWMSYLLIDLGNDLQKFLTRICAYFKYLKISVVGLFFINQYASKYERENYSLIINLLHCVPKSHLPSNKIDFHIGICRLIRLKGTPWILINFFPGVTYSYNIPCLLRRAFHDLNTGSNFPLPCQLTQILSSTLHPKQFATLIAQPSDLSMRIMVFFLENRGKGLAISKQKKNHRSKKIIKTKMRHVNLNQSEMGVKRKLIAIDPLIICSFRACLLCLSLVLISQLQKVCTREFIRNIPIDNTILLRDRLHKNTLNRGIKYNMNDGDLYKNWPAMVTLVIKFLLKLTLKAKKIGLLNTNSIVDLGLILQTSQTHSYNKIASILYPIVISLYFNIKTQPLPLSVKQLVSFSELFENLYPTHFYSRNGHSAKLSQILTYNQCFNVLAKAGLISLNPETSTKQLLKYWCRQFEKKYDSGEDAVKLIFSNTSFSRGIVKILHFHHNGLCVNNHHEHLYFPTNYSWWIYPYSFTWAPFQAVVMNDWHSVEGLFVGLVMVAMAESWVLHCTIITVRIATPVLHQPLTGMIFNTSFIFLPLYHGSWDASNSIQQLEHEHAPAKCHPNSTCLHMYMFWHSHCAVCTVIVDQSLVESLLENGWSKNISFLGLSAGQLQAKTYHSLSSMTERYLGIPTTSKYPIQGSISSQKNNYLLSERQSLATPFIHLKILPPLPLYVIPLGTCRYSVPQNLCPTVSKHSRSLESVPMDCTPRTTCDGRAIHSCKWWLVQLDQKRERNKNKNNHRILEVRTGTTTSTKTKKHIHSVLMTVTVLFLLHFSPLPVNDHVCIDQQISLLLMHFFFLKLF</sequence>
<gene>
    <name evidence="2" type="ORF">VP01_1258g3</name>
</gene>
<dbReference type="AlphaFoldDB" id="A0A0L6VP98"/>